<evidence type="ECO:0000256" key="7">
    <source>
        <dbReference type="ARBA" id="ARBA00024910"/>
    </source>
</evidence>
<dbReference type="GO" id="GO:0005829">
    <property type="term" value="C:cytosol"/>
    <property type="evidence" value="ECO:0007669"/>
    <property type="project" value="TreeGrafter"/>
</dbReference>
<keyword evidence="4 11" id="KW-0132">Cell division</keyword>
<dbReference type="InterPro" id="IPR036192">
    <property type="entry name" value="Cell_div_ZapA-like_sf"/>
</dbReference>
<reference evidence="11" key="2">
    <citation type="submission" date="2021-04" db="EMBL/GenBank/DDBJ databases">
        <authorList>
            <person name="Gilroy R."/>
        </authorList>
    </citation>
    <scope>NUCLEOTIDE SEQUENCE</scope>
    <source>
        <strain evidence="11">ChiBcec18-1249</strain>
    </source>
</reference>
<evidence type="ECO:0000256" key="1">
    <source>
        <dbReference type="ARBA" id="ARBA00004496"/>
    </source>
</evidence>
<evidence type="ECO:0000256" key="3">
    <source>
        <dbReference type="ARBA" id="ARBA00022490"/>
    </source>
</evidence>
<evidence type="ECO:0000256" key="10">
    <source>
        <dbReference type="SAM" id="Coils"/>
    </source>
</evidence>
<comment type="subunit">
    <text evidence="8">Homodimer. Interacts with FtsZ.</text>
</comment>
<evidence type="ECO:0000256" key="2">
    <source>
        <dbReference type="ARBA" id="ARBA00015195"/>
    </source>
</evidence>
<organism evidence="11 12">
    <name type="scientific">Candidatus Oscillibacter excrementigallinarum</name>
    <dbReference type="NCBI Taxonomy" id="2838716"/>
    <lineage>
        <taxon>Bacteria</taxon>
        <taxon>Bacillati</taxon>
        <taxon>Bacillota</taxon>
        <taxon>Clostridia</taxon>
        <taxon>Eubacteriales</taxon>
        <taxon>Oscillospiraceae</taxon>
        <taxon>Oscillibacter</taxon>
    </lineage>
</organism>
<comment type="caution">
    <text evidence="11">The sequence shown here is derived from an EMBL/GenBank/DDBJ whole genome shotgun (WGS) entry which is preliminary data.</text>
</comment>
<evidence type="ECO:0000256" key="6">
    <source>
        <dbReference type="ARBA" id="ARBA00023306"/>
    </source>
</evidence>
<dbReference type="GO" id="GO:0032153">
    <property type="term" value="C:cell division site"/>
    <property type="evidence" value="ECO:0007669"/>
    <property type="project" value="TreeGrafter"/>
</dbReference>
<dbReference type="GO" id="GO:0043093">
    <property type="term" value="P:FtsZ-dependent cytokinesis"/>
    <property type="evidence" value="ECO:0007669"/>
    <property type="project" value="TreeGrafter"/>
</dbReference>
<dbReference type="Gene3D" id="6.10.250.790">
    <property type="match status" value="1"/>
</dbReference>
<reference evidence="11" key="1">
    <citation type="journal article" date="2021" name="PeerJ">
        <title>Extensive microbial diversity within the chicken gut microbiome revealed by metagenomics and culture.</title>
        <authorList>
            <person name="Gilroy R."/>
            <person name="Ravi A."/>
            <person name="Getino M."/>
            <person name="Pursley I."/>
            <person name="Horton D.L."/>
            <person name="Alikhan N.F."/>
            <person name="Baker D."/>
            <person name="Gharbi K."/>
            <person name="Hall N."/>
            <person name="Watson M."/>
            <person name="Adriaenssens E.M."/>
            <person name="Foster-Nyarko E."/>
            <person name="Jarju S."/>
            <person name="Secka A."/>
            <person name="Antonio M."/>
            <person name="Oren A."/>
            <person name="Chaudhuri R.R."/>
            <person name="La Ragione R."/>
            <person name="Hildebrand F."/>
            <person name="Pallen M.J."/>
        </authorList>
    </citation>
    <scope>NUCLEOTIDE SEQUENCE</scope>
    <source>
        <strain evidence="11">ChiBcec18-1249</strain>
    </source>
</reference>
<dbReference type="Proteomes" id="UP000823824">
    <property type="component" value="Unassembled WGS sequence"/>
</dbReference>
<dbReference type="GO" id="GO:0000917">
    <property type="term" value="P:division septum assembly"/>
    <property type="evidence" value="ECO:0007669"/>
    <property type="project" value="UniProtKB-KW"/>
</dbReference>
<comment type="function">
    <text evidence="7">Activator of cell division through the inhibition of FtsZ GTPase activity, therefore promoting FtsZ assembly into bundles of protofilaments necessary for the formation of the division Z ring. It is recruited early at mid-cell but it is not essential for cell division.</text>
</comment>
<proteinExistence type="predicted"/>
<comment type="subcellular location">
    <subcellularLocation>
        <location evidence="1">Cytoplasm</location>
    </subcellularLocation>
</comment>
<evidence type="ECO:0000313" key="12">
    <source>
        <dbReference type="Proteomes" id="UP000823824"/>
    </source>
</evidence>
<dbReference type="PANTHER" id="PTHR34981">
    <property type="entry name" value="CELL DIVISION PROTEIN ZAPA"/>
    <property type="match status" value="1"/>
</dbReference>
<protein>
    <recommendedName>
        <fullName evidence="2">Cell division protein ZapA</fullName>
    </recommendedName>
    <alternativeName>
        <fullName evidence="9">Z ring-associated protein ZapA</fullName>
    </alternativeName>
</protein>
<dbReference type="InterPro" id="IPR007838">
    <property type="entry name" value="Cell_div_ZapA-like"/>
</dbReference>
<evidence type="ECO:0000256" key="5">
    <source>
        <dbReference type="ARBA" id="ARBA00023210"/>
    </source>
</evidence>
<dbReference type="AlphaFoldDB" id="A0A9D2LJI8"/>
<dbReference type="InterPro" id="IPR053712">
    <property type="entry name" value="Bac_CellDiv_Activator"/>
</dbReference>
<dbReference type="PANTHER" id="PTHR34981:SF1">
    <property type="entry name" value="CELL DIVISION PROTEIN ZAPA"/>
    <property type="match status" value="1"/>
</dbReference>
<dbReference type="EMBL" id="DWZJ01000059">
    <property type="protein sequence ID" value="HJB13471.1"/>
    <property type="molecule type" value="Genomic_DNA"/>
</dbReference>
<feature type="coiled-coil region" evidence="10">
    <location>
        <begin position="62"/>
        <end position="110"/>
    </location>
</feature>
<evidence type="ECO:0000256" key="4">
    <source>
        <dbReference type="ARBA" id="ARBA00022618"/>
    </source>
</evidence>
<dbReference type="Pfam" id="PF05164">
    <property type="entry name" value="ZapA"/>
    <property type="match status" value="1"/>
</dbReference>
<gene>
    <name evidence="11" type="ORF">H9787_07150</name>
</gene>
<keyword evidence="10" id="KW-0175">Coiled coil</keyword>
<dbReference type="GO" id="GO:0030428">
    <property type="term" value="C:cell septum"/>
    <property type="evidence" value="ECO:0007669"/>
    <property type="project" value="TreeGrafter"/>
</dbReference>
<sequence length="112" mass="12429">MANRVVINICGEELTFIAEESSSYMQRVGAYVNDKMSEVLDSSKVGRTDAAVLTAVNITDELFKAQAAAEQLRSQIKEYLDAAGKAQSEVSELKREVFRLQQKLDAQNKNRG</sequence>
<name>A0A9D2LJI8_9FIRM</name>
<keyword evidence="5" id="KW-0717">Septation</keyword>
<evidence type="ECO:0000256" key="8">
    <source>
        <dbReference type="ARBA" id="ARBA00026068"/>
    </source>
</evidence>
<dbReference type="GO" id="GO:0000921">
    <property type="term" value="P:septin ring assembly"/>
    <property type="evidence" value="ECO:0007669"/>
    <property type="project" value="TreeGrafter"/>
</dbReference>
<evidence type="ECO:0000313" key="11">
    <source>
        <dbReference type="EMBL" id="HJB13471.1"/>
    </source>
</evidence>
<evidence type="ECO:0000256" key="9">
    <source>
        <dbReference type="ARBA" id="ARBA00033158"/>
    </source>
</evidence>
<accession>A0A9D2LJI8</accession>
<keyword evidence="6" id="KW-0131">Cell cycle</keyword>
<dbReference type="SUPFAM" id="SSF102829">
    <property type="entry name" value="Cell division protein ZapA-like"/>
    <property type="match status" value="1"/>
</dbReference>
<keyword evidence="3" id="KW-0963">Cytoplasm</keyword>